<gene>
    <name evidence="1" type="ORF">ACFPJ5_18105</name>
</gene>
<organism evidence="1 2">
    <name type="scientific">Salinirubrum litoreum</name>
    <dbReference type="NCBI Taxonomy" id="1126234"/>
    <lineage>
        <taxon>Archaea</taxon>
        <taxon>Methanobacteriati</taxon>
        <taxon>Methanobacteriota</taxon>
        <taxon>Stenosarchaea group</taxon>
        <taxon>Halobacteria</taxon>
        <taxon>Halobacteriales</taxon>
        <taxon>Haloferacaceae</taxon>
        <taxon>Salinirubrum</taxon>
    </lineage>
</organism>
<dbReference type="InterPro" id="IPR027417">
    <property type="entry name" value="P-loop_NTPase"/>
</dbReference>
<keyword evidence="1" id="KW-0808">Transferase</keyword>
<evidence type="ECO:0000313" key="1">
    <source>
        <dbReference type="EMBL" id="MFC5368842.1"/>
    </source>
</evidence>
<dbReference type="EMBL" id="JBHSKX010000004">
    <property type="protein sequence ID" value="MFC5368842.1"/>
    <property type="molecule type" value="Genomic_DNA"/>
</dbReference>
<dbReference type="NCBIfam" id="NF003122">
    <property type="entry name" value="PRK04040.1"/>
    <property type="match status" value="1"/>
</dbReference>
<dbReference type="GO" id="GO:0004017">
    <property type="term" value="F:AMP kinase activity"/>
    <property type="evidence" value="ECO:0007669"/>
    <property type="project" value="UniProtKB-EC"/>
</dbReference>
<name>A0ABD5RGA3_9EURY</name>
<evidence type="ECO:0000313" key="2">
    <source>
        <dbReference type="Proteomes" id="UP001596201"/>
    </source>
</evidence>
<comment type="caution">
    <text evidence="1">The sequence shown here is derived from an EMBL/GenBank/DDBJ whole genome shotgun (WGS) entry which is preliminary data.</text>
</comment>
<proteinExistence type="predicted"/>
<dbReference type="Proteomes" id="UP001596201">
    <property type="component" value="Unassembled WGS sequence"/>
</dbReference>
<dbReference type="Pfam" id="PF13207">
    <property type="entry name" value="AAA_17"/>
    <property type="match status" value="1"/>
</dbReference>
<dbReference type="AlphaFoldDB" id="A0ABD5RGA3"/>
<keyword evidence="1" id="KW-0418">Kinase</keyword>
<reference evidence="1 2" key="1">
    <citation type="journal article" date="2019" name="Int. J. Syst. Evol. Microbiol.">
        <title>The Global Catalogue of Microorganisms (GCM) 10K type strain sequencing project: providing services to taxonomists for standard genome sequencing and annotation.</title>
        <authorList>
            <consortium name="The Broad Institute Genomics Platform"/>
            <consortium name="The Broad Institute Genome Sequencing Center for Infectious Disease"/>
            <person name="Wu L."/>
            <person name="Ma J."/>
        </authorList>
    </citation>
    <scope>NUCLEOTIDE SEQUENCE [LARGE SCALE GENOMIC DNA]</scope>
    <source>
        <strain evidence="1 2">CGMCC 1.12237</strain>
    </source>
</reference>
<accession>A0ABD5RGA3</accession>
<dbReference type="SUPFAM" id="SSF52540">
    <property type="entry name" value="P-loop containing nucleoside triphosphate hydrolases"/>
    <property type="match status" value="1"/>
</dbReference>
<dbReference type="EC" id="2.7.4.3" evidence="1"/>
<sequence length="187" mass="20192">MAVILVAGVPGVGVSSICQAARQSLDDYELVNFGDVMLEQAATHGLASARSELASLTRRETERLQHRAGEYVADRAEETNLLVTTHFAVETDAGIVPGLPASILREIDPDLFVLVESPAETIHERRAEATREHDGISVHRIDFLQQLNRTAAFDYAVAANATVELVENDESVESAADALVSVVTARE</sequence>
<dbReference type="Gene3D" id="3.40.50.300">
    <property type="entry name" value="P-loop containing nucleotide triphosphate hydrolases"/>
    <property type="match status" value="1"/>
</dbReference>
<dbReference type="RefSeq" id="WP_227231409.1">
    <property type="nucleotide sequence ID" value="NZ_JAJCVJ010000003.1"/>
</dbReference>
<keyword evidence="2" id="KW-1185">Reference proteome</keyword>
<protein>
    <submittedName>
        <fullName evidence="1">Adenylate kinase</fullName>
        <ecNumber evidence="1">2.7.4.3</ecNumber>
    </submittedName>
</protein>